<evidence type="ECO:0000256" key="7">
    <source>
        <dbReference type="RuleBase" id="RU367016"/>
    </source>
</evidence>
<keyword evidence="5 7" id="KW-1133">Transmembrane helix</keyword>
<dbReference type="InterPro" id="IPR032816">
    <property type="entry name" value="VTT_dom"/>
</dbReference>
<keyword evidence="4 7" id="KW-0812">Transmembrane</keyword>
<evidence type="ECO:0000313" key="9">
    <source>
        <dbReference type="EMBL" id="GAA4988558.1"/>
    </source>
</evidence>
<keyword evidence="6 7" id="KW-0472">Membrane</keyword>
<feature type="transmembrane region" description="Helical" evidence="7">
    <location>
        <begin position="16"/>
        <end position="34"/>
    </location>
</feature>
<evidence type="ECO:0000256" key="2">
    <source>
        <dbReference type="ARBA" id="ARBA00010792"/>
    </source>
</evidence>
<dbReference type="RefSeq" id="WP_345679783.1">
    <property type="nucleotide sequence ID" value="NZ_BAABHS010000035.1"/>
</dbReference>
<evidence type="ECO:0000256" key="5">
    <source>
        <dbReference type="ARBA" id="ARBA00022989"/>
    </source>
</evidence>
<accession>A0ABP9I664</accession>
<keyword evidence="3 7" id="KW-1003">Cell membrane</keyword>
<protein>
    <submittedName>
        <fullName evidence="9">VTT domain-containing protein</fullName>
    </submittedName>
</protein>
<dbReference type="Pfam" id="PF09335">
    <property type="entry name" value="VTT_dom"/>
    <property type="match status" value="1"/>
</dbReference>
<comment type="subcellular location">
    <subcellularLocation>
        <location evidence="1 7">Cell membrane</location>
        <topology evidence="1 7">Multi-pass membrane protein</topology>
    </subcellularLocation>
</comment>
<evidence type="ECO:0000256" key="6">
    <source>
        <dbReference type="ARBA" id="ARBA00023136"/>
    </source>
</evidence>
<keyword evidence="10" id="KW-1185">Reference proteome</keyword>
<comment type="caution">
    <text evidence="9">The sequence shown here is derived from an EMBL/GenBank/DDBJ whole genome shotgun (WGS) entry which is preliminary data.</text>
</comment>
<feature type="domain" description="VTT" evidence="8">
    <location>
        <begin position="34"/>
        <end position="161"/>
    </location>
</feature>
<evidence type="ECO:0000256" key="3">
    <source>
        <dbReference type="ARBA" id="ARBA00022475"/>
    </source>
</evidence>
<proteinExistence type="inferred from homology"/>
<dbReference type="PANTHER" id="PTHR30353:SF0">
    <property type="entry name" value="TRANSMEMBRANE PROTEIN"/>
    <property type="match status" value="1"/>
</dbReference>
<evidence type="ECO:0000256" key="4">
    <source>
        <dbReference type="ARBA" id="ARBA00022692"/>
    </source>
</evidence>
<evidence type="ECO:0000259" key="8">
    <source>
        <dbReference type="Pfam" id="PF09335"/>
    </source>
</evidence>
<reference evidence="10" key="1">
    <citation type="journal article" date="2019" name="Int. J. Syst. Evol. Microbiol.">
        <title>The Global Catalogue of Microorganisms (GCM) 10K type strain sequencing project: providing services to taxonomists for standard genome sequencing and annotation.</title>
        <authorList>
            <consortium name="The Broad Institute Genomics Platform"/>
            <consortium name="The Broad Institute Genome Sequencing Center for Infectious Disease"/>
            <person name="Wu L."/>
            <person name="Ma J."/>
        </authorList>
    </citation>
    <scope>NUCLEOTIDE SEQUENCE [LARGE SCALE GENOMIC DNA]</scope>
    <source>
        <strain evidence="10">JCM 17986</strain>
    </source>
</reference>
<evidence type="ECO:0000256" key="1">
    <source>
        <dbReference type="ARBA" id="ARBA00004651"/>
    </source>
</evidence>
<sequence length="211" mass="22768">MEAWFDPVLTAANSPWAYLIVFTFAYLDAIIPIVPSETSLIACGVFATATGFSPNLFLLIALGGLGAWLGDNTVYALGRWAEPFATKHLLSGERGKKARERAEGWLRDYGGVIIIVARYIPGGRTAVSLTAGTVDYPWPKFRFYAAIAGFSWAAYAALLGYWGGAAFKDDPLKAVLAGIAAAFAVTLLIEVGRRIAAWRRKRARASEASSE</sequence>
<feature type="transmembrane region" description="Helical" evidence="7">
    <location>
        <begin position="143"/>
        <end position="162"/>
    </location>
</feature>
<dbReference type="EMBL" id="BAABHS010000035">
    <property type="protein sequence ID" value="GAA4988558.1"/>
    <property type="molecule type" value="Genomic_DNA"/>
</dbReference>
<evidence type="ECO:0000313" key="10">
    <source>
        <dbReference type="Proteomes" id="UP001500466"/>
    </source>
</evidence>
<dbReference type="InterPro" id="IPR032818">
    <property type="entry name" value="DedA-like"/>
</dbReference>
<feature type="transmembrane region" description="Helical" evidence="7">
    <location>
        <begin position="174"/>
        <end position="192"/>
    </location>
</feature>
<feature type="transmembrane region" description="Helical" evidence="7">
    <location>
        <begin position="41"/>
        <end position="69"/>
    </location>
</feature>
<comment type="similarity">
    <text evidence="2 7">Belongs to the DedA family.</text>
</comment>
<organism evidence="9 10">
    <name type="scientific">Yinghuangia aomiensis</name>
    <dbReference type="NCBI Taxonomy" id="676205"/>
    <lineage>
        <taxon>Bacteria</taxon>
        <taxon>Bacillati</taxon>
        <taxon>Actinomycetota</taxon>
        <taxon>Actinomycetes</taxon>
        <taxon>Kitasatosporales</taxon>
        <taxon>Streptomycetaceae</taxon>
        <taxon>Yinghuangia</taxon>
    </lineage>
</organism>
<dbReference type="Proteomes" id="UP001500466">
    <property type="component" value="Unassembled WGS sequence"/>
</dbReference>
<gene>
    <name evidence="9" type="ORF">GCM10023205_69430</name>
</gene>
<dbReference type="PANTHER" id="PTHR30353">
    <property type="entry name" value="INNER MEMBRANE PROTEIN DEDA-RELATED"/>
    <property type="match status" value="1"/>
</dbReference>
<name>A0ABP9I664_9ACTN</name>